<feature type="transmembrane region" description="Helical" evidence="7">
    <location>
        <begin position="89"/>
        <end position="110"/>
    </location>
</feature>
<reference evidence="9" key="1">
    <citation type="journal article" date="2019" name="Int. J. Syst. Evol. Microbiol.">
        <title>The Global Catalogue of Microorganisms (GCM) 10K type strain sequencing project: providing services to taxonomists for standard genome sequencing and annotation.</title>
        <authorList>
            <consortium name="The Broad Institute Genomics Platform"/>
            <consortium name="The Broad Institute Genome Sequencing Center for Infectious Disease"/>
            <person name="Wu L."/>
            <person name="Ma J."/>
        </authorList>
    </citation>
    <scope>NUCLEOTIDE SEQUENCE [LARGE SCALE GENOMIC DNA]</scope>
    <source>
        <strain evidence="9">CGMCC 1.12922</strain>
    </source>
</reference>
<evidence type="ECO:0000256" key="5">
    <source>
        <dbReference type="ARBA" id="ARBA00022989"/>
    </source>
</evidence>
<dbReference type="Proteomes" id="UP000617355">
    <property type="component" value="Unassembled WGS sequence"/>
</dbReference>
<evidence type="ECO:0000313" key="8">
    <source>
        <dbReference type="EMBL" id="GGD33700.1"/>
    </source>
</evidence>
<evidence type="ECO:0000256" key="3">
    <source>
        <dbReference type="ARBA" id="ARBA00022475"/>
    </source>
</evidence>
<dbReference type="Pfam" id="PF02361">
    <property type="entry name" value="CbiQ"/>
    <property type="match status" value="1"/>
</dbReference>
<dbReference type="EMBL" id="BMGI01000002">
    <property type="protein sequence ID" value="GGD33700.1"/>
    <property type="molecule type" value="Genomic_DNA"/>
</dbReference>
<dbReference type="InterPro" id="IPR012809">
    <property type="entry name" value="ECF_CbiQ"/>
</dbReference>
<comment type="caution">
    <text evidence="8">The sequence shown here is derived from an EMBL/GenBank/DDBJ whole genome shotgun (WGS) entry which is preliminary data.</text>
</comment>
<comment type="similarity">
    <text evidence="2">Belongs to the CbiQ family.</text>
</comment>
<protein>
    <submittedName>
        <fullName evidence="8">Cobalt ECF transporter T component CbiQ</fullName>
    </submittedName>
</protein>
<gene>
    <name evidence="8" type="primary">cbiQ</name>
    <name evidence="8" type="ORF">GCM10011358_17200</name>
</gene>
<keyword evidence="5 7" id="KW-1133">Transmembrane helix</keyword>
<feature type="transmembrane region" description="Helical" evidence="7">
    <location>
        <begin position="58"/>
        <end position="77"/>
    </location>
</feature>
<keyword evidence="6 7" id="KW-0472">Membrane</keyword>
<accession>A0ABQ1QNA5</accession>
<dbReference type="InterPro" id="IPR051611">
    <property type="entry name" value="ECF_transporter_component"/>
</dbReference>
<comment type="subcellular location">
    <subcellularLocation>
        <location evidence="1">Cell membrane</location>
        <topology evidence="1">Multi-pass membrane protein</topology>
    </subcellularLocation>
</comment>
<evidence type="ECO:0000256" key="6">
    <source>
        <dbReference type="ARBA" id="ARBA00023136"/>
    </source>
</evidence>
<keyword evidence="3" id="KW-1003">Cell membrane</keyword>
<evidence type="ECO:0000256" key="4">
    <source>
        <dbReference type="ARBA" id="ARBA00022692"/>
    </source>
</evidence>
<dbReference type="NCBIfam" id="TIGR02454">
    <property type="entry name" value="ECF_T_CbiQ"/>
    <property type="match status" value="1"/>
</dbReference>
<evidence type="ECO:0000313" key="9">
    <source>
        <dbReference type="Proteomes" id="UP000617355"/>
    </source>
</evidence>
<name>A0ABQ1QNA5_9RHOB</name>
<evidence type="ECO:0000256" key="2">
    <source>
        <dbReference type="ARBA" id="ARBA00008564"/>
    </source>
</evidence>
<dbReference type="RefSeq" id="WP_188527220.1">
    <property type="nucleotide sequence ID" value="NZ_BMGI01000002.1"/>
</dbReference>
<dbReference type="PANTHER" id="PTHR34857:SF2">
    <property type="entry name" value="SLL0384 PROTEIN"/>
    <property type="match status" value="1"/>
</dbReference>
<sequence length="236" mass="25245">MILPADLRLRLAAAFVAVALVSQLSGLAPALCAAALALTLFALDRQALPWRRLLHLEAFLLLLFLTLPFTIEGRAVVSLGPLSASAEGLARAAVLAGKVTASVLLIALLIGGQEPLHLGRALAGLGLPEPLVRLFVTTARYVGVIGAEARRLHDAMRARGFRARSNLHTWRSYGYLVGMLLVRALERADRVEDAMRLRGFTGRYPRAPLPAPARADWAGAALITGAAALILVWDKL</sequence>
<organism evidence="8 9">
    <name type="scientific">Sinisalibacter lacisalsi</name>
    <dbReference type="NCBI Taxonomy" id="1526570"/>
    <lineage>
        <taxon>Bacteria</taxon>
        <taxon>Pseudomonadati</taxon>
        <taxon>Pseudomonadota</taxon>
        <taxon>Alphaproteobacteria</taxon>
        <taxon>Rhodobacterales</taxon>
        <taxon>Roseobacteraceae</taxon>
        <taxon>Sinisalibacter</taxon>
    </lineage>
</organism>
<dbReference type="PANTHER" id="PTHR34857">
    <property type="entry name" value="SLL0384 PROTEIN"/>
    <property type="match status" value="1"/>
</dbReference>
<keyword evidence="9" id="KW-1185">Reference proteome</keyword>
<proteinExistence type="inferred from homology"/>
<dbReference type="CDD" id="cd16914">
    <property type="entry name" value="EcfT"/>
    <property type="match status" value="1"/>
</dbReference>
<dbReference type="InterPro" id="IPR003339">
    <property type="entry name" value="ABC/ECF_trnsptr_transmembrane"/>
</dbReference>
<evidence type="ECO:0000256" key="1">
    <source>
        <dbReference type="ARBA" id="ARBA00004651"/>
    </source>
</evidence>
<evidence type="ECO:0000256" key="7">
    <source>
        <dbReference type="SAM" id="Phobius"/>
    </source>
</evidence>
<keyword evidence="4 7" id="KW-0812">Transmembrane</keyword>